<gene>
    <name evidence="1" type="ORF">ACJMK2_014898</name>
</gene>
<organism evidence="1 2">
    <name type="scientific">Sinanodonta woodiana</name>
    <name type="common">Chinese pond mussel</name>
    <name type="synonym">Anodonta woodiana</name>
    <dbReference type="NCBI Taxonomy" id="1069815"/>
    <lineage>
        <taxon>Eukaryota</taxon>
        <taxon>Metazoa</taxon>
        <taxon>Spiralia</taxon>
        <taxon>Lophotrochozoa</taxon>
        <taxon>Mollusca</taxon>
        <taxon>Bivalvia</taxon>
        <taxon>Autobranchia</taxon>
        <taxon>Heteroconchia</taxon>
        <taxon>Palaeoheterodonta</taxon>
        <taxon>Unionida</taxon>
        <taxon>Unionoidea</taxon>
        <taxon>Unionidae</taxon>
        <taxon>Unioninae</taxon>
        <taxon>Sinanodonta</taxon>
    </lineage>
</organism>
<dbReference type="AlphaFoldDB" id="A0ABD3V4Q9"/>
<dbReference type="PANTHER" id="PTHR32046">
    <property type="entry name" value="G DOMAIN-CONTAINING PROTEIN"/>
    <property type="match status" value="1"/>
</dbReference>
<name>A0ABD3V4Q9_SINWO</name>
<proteinExistence type="predicted"/>
<sequence length="140" mass="15732">MGKESFNVFFTELTKTEKQSLQLTADVLKTRQQLEATIQGLQPKICEGLNVINTIKQEKQAIDKHQADILANKAFEFEVDGFKQILVPLESGVYVTNCLTCNRICHYPCGIPNDRDKRGCAAMNSDGYCNICSPKKMLLE</sequence>
<evidence type="ECO:0000313" key="1">
    <source>
        <dbReference type="EMBL" id="KAL3855693.1"/>
    </source>
</evidence>
<dbReference type="Proteomes" id="UP001634394">
    <property type="component" value="Unassembled WGS sequence"/>
</dbReference>
<dbReference type="PANTHER" id="PTHR32046:SF14">
    <property type="match status" value="1"/>
</dbReference>
<dbReference type="EMBL" id="JBJQND010000014">
    <property type="protein sequence ID" value="KAL3855693.1"/>
    <property type="molecule type" value="Genomic_DNA"/>
</dbReference>
<evidence type="ECO:0000313" key="2">
    <source>
        <dbReference type="Proteomes" id="UP001634394"/>
    </source>
</evidence>
<reference evidence="1 2" key="1">
    <citation type="submission" date="2024-11" db="EMBL/GenBank/DDBJ databases">
        <title>Chromosome-level genome assembly of the freshwater bivalve Anodonta woodiana.</title>
        <authorList>
            <person name="Chen X."/>
        </authorList>
    </citation>
    <scope>NUCLEOTIDE SEQUENCE [LARGE SCALE GENOMIC DNA]</scope>
    <source>
        <strain evidence="1">MN2024</strain>
        <tissue evidence="1">Gills</tissue>
    </source>
</reference>
<keyword evidence="2" id="KW-1185">Reference proteome</keyword>
<comment type="caution">
    <text evidence="1">The sequence shown here is derived from an EMBL/GenBank/DDBJ whole genome shotgun (WGS) entry which is preliminary data.</text>
</comment>
<protein>
    <submittedName>
        <fullName evidence="1">Uncharacterized protein</fullName>
    </submittedName>
</protein>
<accession>A0ABD3V4Q9</accession>